<accession>A0AAD1XML7</accession>
<dbReference type="Proteomes" id="UP001295684">
    <property type="component" value="Unassembled WGS sequence"/>
</dbReference>
<dbReference type="EMBL" id="CAMPGE010016897">
    <property type="protein sequence ID" value="CAI2375419.1"/>
    <property type="molecule type" value="Genomic_DNA"/>
</dbReference>
<keyword evidence="1" id="KW-0472">Membrane</keyword>
<evidence type="ECO:0000313" key="2">
    <source>
        <dbReference type="EMBL" id="CAI2375419.1"/>
    </source>
</evidence>
<gene>
    <name evidence="2" type="ORF">ECRASSUSDP1_LOCUS16781</name>
</gene>
<feature type="transmembrane region" description="Helical" evidence="1">
    <location>
        <begin position="270"/>
        <end position="289"/>
    </location>
</feature>
<reference evidence="2" key="1">
    <citation type="submission" date="2023-07" db="EMBL/GenBank/DDBJ databases">
        <authorList>
            <consortium name="AG Swart"/>
            <person name="Singh M."/>
            <person name="Singh A."/>
            <person name="Seah K."/>
            <person name="Emmerich C."/>
        </authorList>
    </citation>
    <scope>NUCLEOTIDE SEQUENCE</scope>
    <source>
        <strain evidence="2">DP1</strain>
    </source>
</reference>
<keyword evidence="1" id="KW-1133">Transmembrane helix</keyword>
<evidence type="ECO:0000256" key="1">
    <source>
        <dbReference type="SAM" id="Phobius"/>
    </source>
</evidence>
<keyword evidence="3" id="KW-1185">Reference proteome</keyword>
<protein>
    <submittedName>
        <fullName evidence="2">Uncharacterized protein</fullName>
    </submittedName>
</protein>
<keyword evidence="1" id="KW-0812">Transmembrane</keyword>
<evidence type="ECO:0000313" key="3">
    <source>
        <dbReference type="Proteomes" id="UP001295684"/>
    </source>
</evidence>
<organism evidence="2 3">
    <name type="scientific">Euplotes crassus</name>
    <dbReference type="NCBI Taxonomy" id="5936"/>
    <lineage>
        <taxon>Eukaryota</taxon>
        <taxon>Sar</taxon>
        <taxon>Alveolata</taxon>
        <taxon>Ciliophora</taxon>
        <taxon>Intramacronucleata</taxon>
        <taxon>Spirotrichea</taxon>
        <taxon>Hypotrichia</taxon>
        <taxon>Euplotida</taxon>
        <taxon>Euplotidae</taxon>
        <taxon>Moneuplotes</taxon>
    </lineage>
</organism>
<proteinExistence type="predicted"/>
<sequence>MKKNKFSHLLKSPSLSLKRDQKAKSIPKPRINHSITKQISSLSRITKSPKKLLRFNYPRTQLKICDSFSEDSEEESKLIRELENYNILPDKKLQQKLDYFINPYNKKIFLNKCYQPEEPKKWESIANLILGNNPKLMRQTLKNINRSFYNSLIEVKEWAAKNRANMKWSKVINQAVDLRTPKEQPRRTSAINKSNDSKSSLLRWSNAVRSVIQNKKDLKIIKEEAISVDDGEESPETTSLLKILRKKKKHEAEKLESKEDASYTKNFKKYASLNFFTCITNFLFLFLIFPKSLSMIYKNIQSNEIKAKRNLSVTKLEGVKPDMNQISNFNLVVRNLQESPEELKVTETLEAEPEIRKKPVKKKSYMPKESEAFKNYFKIGSERIRRNSSSKGLSASSSKPELIKEVFKENTLKKRKSRKSIHKNSGEEKLLIKFGNEEDGLFQQSYSFGNSETEELHKIITDLEAKRMKFKPISKSFRVNDLMPHSDLLITKTASMAAINLPEPIKDENDVALPKVTGDRRIKNYLNTNFGTTGSTKASGMNQDISKMIIRLPKSKKKNKFTLLNNMEIRSRRFKPILAKKIPVEQLKKNYFNICSLFQKKPWRMSRRNRNSHKNSIAFHQIQRTLTFSNSRPLLECQMWCLLGCLGPFLPNPYQNYKKHTKGKRICLAHAKRRRPEDSLSQLTLKNSLEEAEGSLEGCYRRINGYESTIFLKPQHRRDKSKIKNKFKKSLNGRRSFDILDIVRLSKEIQQGEI</sequence>
<name>A0AAD1XML7_EUPCR</name>
<dbReference type="AlphaFoldDB" id="A0AAD1XML7"/>
<comment type="caution">
    <text evidence="2">The sequence shown here is derived from an EMBL/GenBank/DDBJ whole genome shotgun (WGS) entry which is preliminary data.</text>
</comment>